<evidence type="ECO:0000256" key="3">
    <source>
        <dbReference type="ARBA" id="ARBA00022543"/>
    </source>
</evidence>
<keyword evidence="6 13" id="KW-0812">Transmembrane</keyword>
<reference evidence="15" key="1">
    <citation type="submission" date="2019-10" db="EMBL/GenBank/DDBJ databases">
        <authorList>
            <person name="Soares A.E.R."/>
            <person name="Aleixo A."/>
            <person name="Schneider P."/>
            <person name="Miyaki C.Y."/>
            <person name="Schneider M.P."/>
            <person name="Mello C."/>
            <person name="Vasconcelos A.T.R."/>
        </authorList>
    </citation>
    <scope>NUCLEOTIDE SEQUENCE</scope>
    <source>
        <tissue evidence="15">Muscle</tissue>
    </source>
</reference>
<dbReference type="InterPro" id="IPR011680">
    <property type="entry name" value="FEZ"/>
</dbReference>
<evidence type="ECO:0000256" key="12">
    <source>
        <dbReference type="SAM" id="MobiDB-lite"/>
    </source>
</evidence>
<feature type="region of interest" description="Disordered" evidence="12">
    <location>
        <begin position="260"/>
        <end position="290"/>
    </location>
</feature>
<evidence type="ECO:0000256" key="5">
    <source>
        <dbReference type="ARBA" id="ARBA00022606"/>
    </source>
</evidence>
<keyword evidence="7" id="KW-0681">Retinal protein</keyword>
<keyword evidence="10" id="KW-0175">Coiled coil</keyword>
<comment type="similarity">
    <text evidence="2">Belongs to the zygin family.</text>
</comment>
<evidence type="ECO:0000256" key="6">
    <source>
        <dbReference type="ARBA" id="ARBA00022692"/>
    </source>
</evidence>
<gene>
    <name evidence="15" type="ORF">WISP_63144</name>
</gene>
<protein>
    <recommendedName>
        <fullName evidence="14">G-protein coupled receptors family 1 profile domain-containing protein</fullName>
    </recommendedName>
</protein>
<feature type="transmembrane region" description="Helical" evidence="13">
    <location>
        <begin position="690"/>
        <end position="710"/>
    </location>
</feature>
<dbReference type="PROSITE" id="PS50262">
    <property type="entry name" value="G_PROTEIN_RECEP_F1_2"/>
    <property type="match status" value="1"/>
</dbReference>
<keyword evidence="11 13" id="KW-0472">Membrane</keyword>
<evidence type="ECO:0000256" key="7">
    <source>
        <dbReference type="ARBA" id="ARBA00022925"/>
    </source>
</evidence>
<evidence type="ECO:0000259" key="14">
    <source>
        <dbReference type="PROSITE" id="PS50262"/>
    </source>
</evidence>
<keyword evidence="4" id="KW-0597">Phosphoprotein</keyword>
<dbReference type="PROSITE" id="PS00238">
    <property type="entry name" value="OPSIN"/>
    <property type="match status" value="1"/>
</dbReference>
<dbReference type="PRINTS" id="PR00237">
    <property type="entry name" value="GPCRRHODOPSN"/>
</dbReference>
<keyword evidence="3" id="KW-0600">Photoreceptor protein</keyword>
<dbReference type="PANTHER" id="PTHR12394">
    <property type="entry name" value="ZYGIN"/>
    <property type="match status" value="1"/>
</dbReference>
<comment type="subcellular location">
    <subcellularLocation>
        <location evidence="1">Membrane</location>
    </subcellularLocation>
</comment>
<evidence type="ECO:0000256" key="9">
    <source>
        <dbReference type="ARBA" id="ARBA00022991"/>
    </source>
</evidence>
<keyword evidence="9" id="KW-0157">Chromophore</keyword>
<keyword evidence="8 13" id="KW-1133">Transmembrane helix</keyword>
<sequence>MAAAASQRDPGDWQDFSGFQPSAGSGPEAARDKGGWSAADLGAKLSLCFEPPQARAGGGDSRVPLRPLTEQSALQDDEIWNALTDNYGNVMPVDWKSSHTRALHLPTLNLSEKGVNDNLNLDLSDDEELREQLDMHSIIVSCINEEPLFTAEQVIEEIEEMMQESPDPEDDETPTQSDRLSILSQEIQTLKRSSTNNSYEERVKRLSVAELNELLEEIETAIKDYSEELVQQLALRDELEFEKEVKNSFISVLIEVQNKQREHKETAKKKKKLKNGSPQNGKPERGHMPGTRFSMEGISNVIQNGFRHTFGNSSGEKQYLTTVIPYEKKNGPPSVEDLQTLTKILHAMKEDSEKVPSLLTDYILKVDKVQSNEDMSIHGQRLYDGLSAEDLFFDPNSLSQRAPWRNNNISFLTREAAVTEQGETIIGFYLLALGWLSWFGNSIVIFVLYKQRHLLQPTDYLTFNLAVSDASISVFGYSRGIIEIFNVFRDDGFIITSIWTCQLDKTEANDEKIDGFLTLLFGLASINTLTVISVTRYIKGCHPERGHCISNSSMTVALVLIWVAAFFWSAAPLLGWGSYTDRMYGTCEIDWAKANFSTIYKSYIISIFICCFFLPVTVMVFSYVSIINTVKLSHTLTGLGDPTDRQRRIERDVTRVSIVICTAFIIAWSPYAVISIWSAYGHPVPNLTSILASLFAKSASFYNPIIYFGMSSKFRRDIFILFHCAKEVKDPVKLKRFKNLKQKQPQPSQKEEKYAAEMHPAPSPDSGVGSPTNTPPPANREVYFGIFDTPSNNPNIECDRLTDEYATQAYQMVK</sequence>
<dbReference type="PANTHER" id="PTHR12394:SF11">
    <property type="entry name" value="FASCICULATION AND ELONGATION PROTEIN ZETA-2"/>
    <property type="match status" value="1"/>
</dbReference>
<dbReference type="Pfam" id="PF07763">
    <property type="entry name" value="FEZ"/>
    <property type="match status" value="1"/>
</dbReference>
<evidence type="ECO:0000313" key="15">
    <source>
        <dbReference type="EMBL" id="KAJ7417720.1"/>
    </source>
</evidence>
<comment type="caution">
    <text evidence="15">The sequence shown here is derived from an EMBL/GenBank/DDBJ whole genome shotgun (WGS) entry which is preliminary data.</text>
</comment>
<accession>A0ABQ9DEJ4</accession>
<evidence type="ECO:0000313" key="16">
    <source>
        <dbReference type="Proteomes" id="UP001145742"/>
    </source>
</evidence>
<feature type="transmembrane region" description="Helical" evidence="13">
    <location>
        <begin position="603"/>
        <end position="624"/>
    </location>
</feature>
<dbReference type="InterPro" id="IPR000276">
    <property type="entry name" value="GPCR_Rhodpsn"/>
</dbReference>
<keyword evidence="5" id="KW-0716">Sensory transduction</keyword>
<evidence type="ECO:0000256" key="10">
    <source>
        <dbReference type="ARBA" id="ARBA00023054"/>
    </source>
</evidence>
<dbReference type="Pfam" id="PF00001">
    <property type="entry name" value="7tm_1"/>
    <property type="match status" value="1"/>
</dbReference>
<evidence type="ECO:0000256" key="8">
    <source>
        <dbReference type="ARBA" id="ARBA00022989"/>
    </source>
</evidence>
<keyword evidence="3" id="KW-0675">Receptor</keyword>
<evidence type="ECO:0000256" key="1">
    <source>
        <dbReference type="ARBA" id="ARBA00004370"/>
    </source>
</evidence>
<feature type="region of interest" description="Disordered" evidence="12">
    <location>
        <begin position="738"/>
        <end position="781"/>
    </location>
</feature>
<feature type="region of interest" description="Disordered" evidence="12">
    <location>
        <begin position="1"/>
        <end position="36"/>
    </location>
</feature>
<feature type="domain" description="G-protein coupled receptors family 1 profile" evidence="14">
    <location>
        <begin position="440"/>
        <end position="707"/>
    </location>
</feature>
<feature type="transmembrane region" description="Helical" evidence="13">
    <location>
        <begin position="426"/>
        <end position="449"/>
    </location>
</feature>
<feature type="transmembrane region" description="Helical" evidence="13">
    <location>
        <begin position="461"/>
        <end position="482"/>
    </location>
</feature>
<keyword evidence="16" id="KW-1185">Reference proteome</keyword>
<feature type="transmembrane region" description="Helical" evidence="13">
    <location>
        <begin position="515"/>
        <end position="535"/>
    </location>
</feature>
<proteinExistence type="inferred from homology"/>
<feature type="transmembrane region" description="Helical" evidence="13">
    <location>
        <begin position="556"/>
        <end position="576"/>
    </location>
</feature>
<evidence type="ECO:0000256" key="11">
    <source>
        <dbReference type="ARBA" id="ARBA00023136"/>
    </source>
</evidence>
<dbReference type="CDD" id="cd15074">
    <property type="entry name" value="7tmA_Opsin5_neuropsin"/>
    <property type="match status" value="1"/>
</dbReference>
<feature type="transmembrane region" description="Helical" evidence="13">
    <location>
        <begin position="656"/>
        <end position="678"/>
    </location>
</feature>
<evidence type="ECO:0000256" key="2">
    <source>
        <dbReference type="ARBA" id="ARBA00006788"/>
    </source>
</evidence>
<name>A0ABQ9DEJ4_9PASS</name>
<evidence type="ECO:0000256" key="4">
    <source>
        <dbReference type="ARBA" id="ARBA00022553"/>
    </source>
</evidence>
<dbReference type="SUPFAM" id="SSF81321">
    <property type="entry name" value="Family A G protein-coupled receptor-like"/>
    <property type="match status" value="1"/>
</dbReference>
<dbReference type="InterPro" id="IPR017452">
    <property type="entry name" value="GPCR_Rhodpsn_7TM"/>
</dbReference>
<evidence type="ECO:0000256" key="13">
    <source>
        <dbReference type="SAM" id="Phobius"/>
    </source>
</evidence>
<dbReference type="Proteomes" id="UP001145742">
    <property type="component" value="Unassembled WGS sequence"/>
</dbReference>
<organism evidence="15 16">
    <name type="scientific">Willisornis vidua</name>
    <name type="common">Xingu scale-backed antbird</name>
    <dbReference type="NCBI Taxonomy" id="1566151"/>
    <lineage>
        <taxon>Eukaryota</taxon>
        <taxon>Metazoa</taxon>
        <taxon>Chordata</taxon>
        <taxon>Craniata</taxon>
        <taxon>Vertebrata</taxon>
        <taxon>Euteleostomi</taxon>
        <taxon>Archelosauria</taxon>
        <taxon>Archosauria</taxon>
        <taxon>Dinosauria</taxon>
        <taxon>Saurischia</taxon>
        <taxon>Theropoda</taxon>
        <taxon>Coelurosauria</taxon>
        <taxon>Aves</taxon>
        <taxon>Neognathae</taxon>
        <taxon>Neoaves</taxon>
        <taxon>Telluraves</taxon>
        <taxon>Australaves</taxon>
        <taxon>Passeriformes</taxon>
        <taxon>Thamnophilidae</taxon>
        <taxon>Willisornis</taxon>
    </lineage>
</organism>
<dbReference type="EMBL" id="WHWB01033740">
    <property type="protein sequence ID" value="KAJ7417720.1"/>
    <property type="molecule type" value="Genomic_DNA"/>
</dbReference>
<dbReference type="Gene3D" id="1.20.1070.10">
    <property type="entry name" value="Rhodopsin 7-helix transmembrane proteins"/>
    <property type="match status" value="1"/>
</dbReference>
<dbReference type="InterPro" id="IPR027430">
    <property type="entry name" value="Retinal_BS"/>
</dbReference>